<protein>
    <recommendedName>
        <fullName evidence="4">Lipoprotein transmembrane</fullName>
    </recommendedName>
</protein>
<feature type="chain" id="PRO_5042185322" description="Lipoprotein transmembrane" evidence="1">
    <location>
        <begin position="21"/>
        <end position="187"/>
    </location>
</feature>
<comment type="caution">
    <text evidence="2">The sequence shown here is derived from an EMBL/GenBank/DDBJ whole genome shotgun (WGS) entry which is preliminary data.</text>
</comment>
<dbReference type="Proteomes" id="UP001143674">
    <property type="component" value="Unassembled WGS sequence"/>
</dbReference>
<dbReference type="PROSITE" id="PS51257">
    <property type="entry name" value="PROKAR_LIPOPROTEIN"/>
    <property type="match status" value="1"/>
</dbReference>
<keyword evidence="1" id="KW-0732">Signal</keyword>
<sequence>MKKILANKLACSLIFILGSAACQPGFCQATPGESGIDVSTQHGKGLFAAEGIKSEIRLAKSASVYIVSPGIFFLTKLDEARVKEIGCRYVTEDLAAVENLVGIIEAANLRTASFSVDDFEPREAIYLTLRDGKTVALLFGLAEPGRQAVLGRVDGISVAADKHLADDLYRWAKGVDLVKKTRYCSTM</sequence>
<evidence type="ECO:0000256" key="1">
    <source>
        <dbReference type="SAM" id="SignalP"/>
    </source>
</evidence>
<name>A0AAE3NCQ1_RALSL</name>
<gene>
    <name evidence="2" type="ORF">LBW55_05945</name>
</gene>
<organism evidence="2 3">
    <name type="scientific">Ralstonia solanacearum</name>
    <name type="common">Pseudomonas solanacearum</name>
    <dbReference type="NCBI Taxonomy" id="305"/>
    <lineage>
        <taxon>Bacteria</taxon>
        <taxon>Pseudomonadati</taxon>
        <taxon>Pseudomonadota</taxon>
        <taxon>Betaproteobacteria</taxon>
        <taxon>Burkholderiales</taxon>
        <taxon>Burkholderiaceae</taxon>
        <taxon>Ralstonia</taxon>
        <taxon>Ralstonia solanacearum species complex</taxon>
    </lineage>
</organism>
<accession>A0AAE3NCQ1</accession>
<dbReference type="AlphaFoldDB" id="A0AAE3NCQ1"/>
<evidence type="ECO:0000313" key="3">
    <source>
        <dbReference type="Proteomes" id="UP001143674"/>
    </source>
</evidence>
<proteinExistence type="predicted"/>
<reference evidence="2" key="1">
    <citation type="submission" date="2021-09" db="EMBL/GenBank/DDBJ databases">
        <title>Genomic analysis of Ralstonia spp.</title>
        <authorList>
            <person name="Aburjaile F."/>
            <person name="Ariute J.C."/>
            <person name="Pais A.K.L."/>
            <person name="Albuquerque G.M.R."/>
            <person name="Silva A.M.F."/>
            <person name="Brenig B."/>
            <person name="Azevedo V."/>
            <person name="Matiuzzi M."/>
            <person name="Ramos R."/>
            <person name="Goes-Neto A."/>
            <person name="Soares S."/>
            <person name="Iseppon A.M.B."/>
            <person name="Souza E."/>
            <person name="Gama M."/>
        </authorList>
    </citation>
    <scope>NUCLEOTIDE SEQUENCE</scope>
    <source>
        <strain evidence="2">B4</strain>
    </source>
</reference>
<dbReference type="RefSeq" id="WP_184849184.1">
    <property type="nucleotide sequence ID" value="NZ_JABZEH010000001.1"/>
</dbReference>
<evidence type="ECO:0000313" key="2">
    <source>
        <dbReference type="EMBL" id="MDB0521152.1"/>
    </source>
</evidence>
<dbReference type="EMBL" id="JAIVEX010000003">
    <property type="protein sequence ID" value="MDB0521152.1"/>
    <property type="molecule type" value="Genomic_DNA"/>
</dbReference>
<evidence type="ECO:0008006" key="4">
    <source>
        <dbReference type="Google" id="ProtNLM"/>
    </source>
</evidence>
<feature type="signal peptide" evidence="1">
    <location>
        <begin position="1"/>
        <end position="20"/>
    </location>
</feature>